<sequence>MAGSNNPNPLLINNRPTSTVTNVEVQPTVDDLTKNLSPLLINNRPTSTVTNVEVHPTVDDLTKNLLLIDNRKTATVTKALHTEVELWLGGMAVFGPRSLVISPERHI</sequence>
<evidence type="ECO:0000313" key="2">
    <source>
        <dbReference type="Proteomes" id="UP001283361"/>
    </source>
</evidence>
<name>A0AAE0ZI15_9GAST</name>
<dbReference type="AlphaFoldDB" id="A0AAE0ZI15"/>
<reference evidence="1" key="1">
    <citation type="journal article" date="2023" name="G3 (Bethesda)">
        <title>A reference genome for the long-term kleptoplast-retaining sea slug Elysia crispata morphotype clarki.</title>
        <authorList>
            <person name="Eastman K.E."/>
            <person name="Pendleton A.L."/>
            <person name="Shaikh M.A."/>
            <person name="Suttiyut T."/>
            <person name="Ogas R."/>
            <person name="Tomko P."/>
            <person name="Gavelis G."/>
            <person name="Widhalm J.R."/>
            <person name="Wisecaver J.H."/>
        </authorList>
    </citation>
    <scope>NUCLEOTIDE SEQUENCE</scope>
    <source>
        <strain evidence="1">ECLA1</strain>
    </source>
</reference>
<accession>A0AAE0ZI15</accession>
<proteinExistence type="predicted"/>
<dbReference type="Proteomes" id="UP001283361">
    <property type="component" value="Unassembled WGS sequence"/>
</dbReference>
<gene>
    <name evidence="1" type="ORF">RRG08_004966</name>
</gene>
<keyword evidence="2" id="KW-1185">Reference proteome</keyword>
<evidence type="ECO:0000313" key="1">
    <source>
        <dbReference type="EMBL" id="KAK3769717.1"/>
    </source>
</evidence>
<organism evidence="1 2">
    <name type="scientific">Elysia crispata</name>
    <name type="common">lettuce slug</name>
    <dbReference type="NCBI Taxonomy" id="231223"/>
    <lineage>
        <taxon>Eukaryota</taxon>
        <taxon>Metazoa</taxon>
        <taxon>Spiralia</taxon>
        <taxon>Lophotrochozoa</taxon>
        <taxon>Mollusca</taxon>
        <taxon>Gastropoda</taxon>
        <taxon>Heterobranchia</taxon>
        <taxon>Euthyneura</taxon>
        <taxon>Panpulmonata</taxon>
        <taxon>Sacoglossa</taxon>
        <taxon>Placobranchoidea</taxon>
        <taxon>Plakobranchidae</taxon>
        <taxon>Elysia</taxon>
    </lineage>
</organism>
<dbReference type="EMBL" id="JAWDGP010003892">
    <property type="protein sequence ID" value="KAK3769717.1"/>
    <property type="molecule type" value="Genomic_DNA"/>
</dbReference>
<comment type="caution">
    <text evidence="1">The sequence shown here is derived from an EMBL/GenBank/DDBJ whole genome shotgun (WGS) entry which is preliminary data.</text>
</comment>
<protein>
    <submittedName>
        <fullName evidence="1">Uncharacterized protein</fullName>
    </submittedName>
</protein>